<dbReference type="PANTHER" id="PTHR32234">
    <property type="entry name" value="THIOL:DISULFIDE INTERCHANGE PROTEIN DSBD"/>
    <property type="match status" value="1"/>
</dbReference>
<dbReference type="CDD" id="cd02966">
    <property type="entry name" value="TlpA_like_family"/>
    <property type="match status" value="1"/>
</dbReference>
<dbReference type="eggNOG" id="COG0526">
    <property type="taxonomic scope" value="Bacteria"/>
</dbReference>
<reference evidence="3 4" key="1">
    <citation type="journal article" date="2012" name="J. Bacteriol.">
        <title>Genome Sequence of Gallaecimonas xiamenensis Type Strain 3-C-1.</title>
        <authorList>
            <person name="Lai Q."/>
            <person name="Wang L."/>
            <person name="Wang W."/>
            <person name="Shao Z."/>
        </authorList>
    </citation>
    <scope>NUCLEOTIDE SEQUENCE [LARGE SCALE GENOMIC DNA]</scope>
    <source>
        <strain evidence="3 4">3-C-1</strain>
    </source>
</reference>
<dbReference type="Gene3D" id="2.60.40.1250">
    <property type="entry name" value="Thiol:disulfide interchange protein DsbD, N-terminal domain"/>
    <property type="match status" value="1"/>
</dbReference>
<protein>
    <submittedName>
        <fullName evidence="3">Redoxin domain-containing protein</fullName>
    </submittedName>
</protein>
<dbReference type="STRING" id="745411.B3C1_03075"/>
<feature type="domain" description="Thioredoxin" evidence="2">
    <location>
        <begin position="15"/>
        <end position="162"/>
    </location>
</feature>
<dbReference type="EMBL" id="AMRI01000003">
    <property type="protein sequence ID" value="EKE77154.1"/>
    <property type="molecule type" value="Genomic_DNA"/>
</dbReference>
<dbReference type="Pfam" id="PF08534">
    <property type="entry name" value="Redoxin"/>
    <property type="match status" value="1"/>
</dbReference>
<dbReference type="PANTHER" id="PTHR32234:SF0">
    <property type="entry name" value="THIOL:DISULFIDE INTERCHANGE PROTEIN DSBD"/>
    <property type="match status" value="1"/>
</dbReference>
<keyword evidence="4" id="KW-1185">Reference proteome</keyword>
<dbReference type="SUPFAM" id="SSF52833">
    <property type="entry name" value="Thioredoxin-like"/>
    <property type="match status" value="2"/>
</dbReference>
<proteinExistence type="predicted"/>
<dbReference type="Proteomes" id="UP000006755">
    <property type="component" value="Unassembled WGS sequence"/>
</dbReference>
<dbReference type="CDD" id="cd02947">
    <property type="entry name" value="TRX_family"/>
    <property type="match status" value="1"/>
</dbReference>
<sequence length="413" mass="46628">MVIWQRLLTALCLLCSAAALAQDNAYQHIPLKRFTDQAPVTLASLPQGKPIYLKFWASWCKPCMEQMPHFEHAYQRYKDKVNVLALNININESKEAIDKVVEHYGLHIPIWLDNEGALGVALGLVGTPYHVLINAQGQVVYTTHEADAELDRQLELLAEGKAQPPLASTGLDDTQANQQLAPWLQGEKLLFFTATWCDWYLADTRPAMAQRCTKVQKGLNDLTAALPNRPWQILVNHLWTDQAAVDEFREKFQLRQPIQIDELGLLFNHFAIRDIPTLLWVKDGQVLARITDFDDQAALVKQLSATKPAFLPVDKAFTLSSQRDGDQLVVTWKIADGYYLYQDQLQLSAGGKPLPISYPKAISHQDPYFGTSRIYRQQLRLKVPLAQGQQLKVRFRGCADAGLCYPPTSRTLP</sequence>
<dbReference type="InterPro" id="IPR028250">
    <property type="entry name" value="DsbDN"/>
</dbReference>
<keyword evidence="1" id="KW-0732">Signal</keyword>
<dbReference type="InterPro" id="IPR036249">
    <property type="entry name" value="Thioredoxin-like_sf"/>
</dbReference>
<comment type="caution">
    <text evidence="3">The sequence shown here is derived from an EMBL/GenBank/DDBJ whole genome shotgun (WGS) entry which is preliminary data.</text>
</comment>
<evidence type="ECO:0000313" key="3">
    <source>
        <dbReference type="EMBL" id="EKE77154.1"/>
    </source>
</evidence>
<dbReference type="Gene3D" id="3.40.30.10">
    <property type="entry name" value="Glutaredoxin"/>
    <property type="match status" value="2"/>
</dbReference>
<dbReference type="InterPro" id="IPR013740">
    <property type="entry name" value="Redoxin"/>
</dbReference>
<feature type="chain" id="PRO_5003859604" evidence="1">
    <location>
        <begin position="22"/>
        <end position="413"/>
    </location>
</feature>
<dbReference type="RefSeq" id="WP_008482839.1">
    <property type="nucleotide sequence ID" value="NZ_AMRI01000003.1"/>
</dbReference>
<dbReference type="GO" id="GO:0015035">
    <property type="term" value="F:protein-disulfide reductase activity"/>
    <property type="evidence" value="ECO:0007669"/>
    <property type="project" value="TreeGrafter"/>
</dbReference>
<feature type="signal peptide" evidence="1">
    <location>
        <begin position="1"/>
        <end position="21"/>
    </location>
</feature>
<dbReference type="InterPro" id="IPR036929">
    <property type="entry name" value="DsbDN_sf"/>
</dbReference>
<evidence type="ECO:0000259" key="2">
    <source>
        <dbReference type="PROSITE" id="PS51352"/>
    </source>
</evidence>
<dbReference type="AlphaFoldDB" id="K2K2U9"/>
<dbReference type="Pfam" id="PF11412">
    <property type="entry name" value="DsbD_N"/>
    <property type="match status" value="1"/>
</dbReference>
<dbReference type="GO" id="GO:0045454">
    <property type="term" value="P:cell redox homeostasis"/>
    <property type="evidence" value="ECO:0007669"/>
    <property type="project" value="TreeGrafter"/>
</dbReference>
<accession>K2K2U9</accession>
<dbReference type="InterPro" id="IPR013766">
    <property type="entry name" value="Thioredoxin_domain"/>
</dbReference>
<evidence type="ECO:0000256" key="1">
    <source>
        <dbReference type="SAM" id="SignalP"/>
    </source>
</evidence>
<dbReference type="SUPFAM" id="SSF74863">
    <property type="entry name" value="Thiol:disulfide interchange protein DsbD, N-terminal domain (DsbD-alpha)"/>
    <property type="match status" value="1"/>
</dbReference>
<dbReference type="PROSITE" id="PS51352">
    <property type="entry name" value="THIOREDOXIN_2"/>
    <property type="match status" value="1"/>
</dbReference>
<name>K2K2U9_9GAMM</name>
<organism evidence="3 4">
    <name type="scientific">Gallaecimonas xiamenensis 3-C-1</name>
    <dbReference type="NCBI Taxonomy" id="745411"/>
    <lineage>
        <taxon>Bacteria</taxon>
        <taxon>Pseudomonadati</taxon>
        <taxon>Pseudomonadota</taxon>
        <taxon>Gammaproteobacteria</taxon>
        <taxon>Enterobacterales</taxon>
        <taxon>Gallaecimonadaceae</taxon>
        <taxon>Gallaecimonas</taxon>
    </lineage>
</organism>
<gene>
    <name evidence="3" type="ORF">B3C1_03075</name>
</gene>
<evidence type="ECO:0000313" key="4">
    <source>
        <dbReference type="Proteomes" id="UP000006755"/>
    </source>
</evidence>
<dbReference type="PATRIC" id="fig|745411.4.peg.603"/>
<dbReference type="OrthoDB" id="9799347at2"/>
<dbReference type="eggNOG" id="COG4232">
    <property type="taxonomic scope" value="Bacteria"/>
</dbReference>